<feature type="domain" description="WRKY19-like zinc finger" evidence="2">
    <location>
        <begin position="789"/>
        <end position="813"/>
    </location>
</feature>
<feature type="domain" description="WRKY19-like zinc finger" evidence="2">
    <location>
        <begin position="764"/>
        <end position="788"/>
    </location>
</feature>
<dbReference type="PANTHER" id="PTHR31827:SF1">
    <property type="entry name" value="EMB|CAB89363.1"/>
    <property type="match status" value="1"/>
</dbReference>
<name>A0AAE0BLS7_9CHLO</name>
<organism evidence="3 4">
    <name type="scientific">Cymbomonas tetramitiformis</name>
    <dbReference type="NCBI Taxonomy" id="36881"/>
    <lineage>
        <taxon>Eukaryota</taxon>
        <taxon>Viridiplantae</taxon>
        <taxon>Chlorophyta</taxon>
        <taxon>Pyramimonadophyceae</taxon>
        <taxon>Pyramimonadales</taxon>
        <taxon>Pyramimonadaceae</taxon>
        <taxon>Cymbomonas</taxon>
    </lineage>
</organism>
<evidence type="ECO:0000313" key="4">
    <source>
        <dbReference type="Proteomes" id="UP001190700"/>
    </source>
</evidence>
<gene>
    <name evidence="3" type="ORF">CYMTET_51064</name>
</gene>
<feature type="domain" description="WRKY19-like zinc finger" evidence="2">
    <location>
        <begin position="739"/>
        <end position="763"/>
    </location>
</feature>
<evidence type="ECO:0000259" key="2">
    <source>
        <dbReference type="Pfam" id="PF24906"/>
    </source>
</evidence>
<proteinExistence type="predicted"/>
<dbReference type="Proteomes" id="UP001190700">
    <property type="component" value="Unassembled WGS sequence"/>
</dbReference>
<feature type="domain" description="WRKY19-like zinc finger" evidence="2">
    <location>
        <begin position="639"/>
        <end position="663"/>
    </location>
</feature>
<evidence type="ECO:0000313" key="3">
    <source>
        <dbReference type="EMBL" id="KAK3238978.1"/>
    </source>
</evidence>
<feature type="domain" description="WRKY19-like zinc finger" evidence="2">
    <location>
        <begin position="664"/>
        <end position="688"/>
    </location>
</feature>
<accession>A0AAE0BLS7</accession>
<protein>
    <recommendedName>
        <fullName evidence="2">WRKY19-like zinc finger domain-containing protein</fullName>
    </recommendedName>
</protein>
<dbReference type="PANTHER" id="PTHR31827">
    <property type="entry name" value="EMB|CAB89363.1"/>
    <property type="match status" value="1"/>
</dbReference>
<keyword evidence="4" id="KW-1185">Reference proteome</keyword>
<feature type="region of interest" description="Disordered" evidence="1">
    <location>
        <begin position="236"/>
        <end position="278"/>
    </location>
</feature>
<comment type="caution">
    <text evidence="3">The sequence shown here is derived from an EMBL/GenBank/DDBJ whole genome shotgun (WGS) entry which is preliminary data.</text>
</comment>
<dbReference type="InterPro" id="IPR056866">
    <property type="entry name" value="Znf_WRKY19"/>
</dbReference>
<reference evidence="3 4" key="1">
    <citation type="journal article" date="2015" name="Genome Biol. Evol.">
        <title>Comparative Genomics of a Bacterivorous Green Alga Reveals Evolutionary Causalities and Consequences of Phago-Mixotrophic Mode of Nutrition.</title>
        <authorList>
            <person name="Burns J.A."/>
            <person name="Paasch A."/>
            <person name="Narechania A."/>
            <person name="Kim E."/>
        </authorList>
    </citation>
    <scope>NUCLEOTIDE SEQUENCE [LARGE SCALE GENOMIC DNA]</scope>
    <source>
        <strain evidence="3 4">PLY_AMNH</strain>
    </source>
</reference>
<feature type="region of interest" description="Disordered" evidence="1">
    <location>
        <begin position="454"/>
        <end position="520"/>
    </location>
</feature>
<feature type="domain" description="WRKY19-like zinc finger" evidence="2">
    <location>
        <begin position="566"/>
        <end position="589"/>
    </location>
</feature>
<dbReference type="AlphaFoldDB" id="A0AAE0BLS7"/>
<sequence length="842" mass="86913">MHIEQVFWCNRALGAHAQDAIVVVARCGSCEVVSGCKFALGISEGPLRLLSKAATWSDPQLYAGLCHFSRPAPSALFSAVSSQGRDTWVLWTDGGVGHDNTEGKQYIGECGITWKSSEHMQPQSEGLDVLRERQLLSFFPGHGWYVGRVLGWRSHCDVGRLFHVRYTDLDEEELTWLELQPKLLPAQVRPHGTHRRPREARLMQGVQEPGSEEVGGGGWEQALTAAAQAIPWGAASAPLDDRGAEPAASGDSRLASADVAEPAAGRPAAHTRRPPSVQRERLALGGGAMHAATKHKRHMGEPTVDIDHQRQLDDPAAGGIGHQRQLDDLASAAVGLQRLLDDPAAEGIGHQRQLDDLVSAGFVHQRQLDDPVAGATSHEHLPHGRPAAVASPPCHPRDPRPRCAPPGPMPKTFALGVRADAGGLRGACGERRVGAASPDPAKSAVNHRAPAAAIGGTANLTPSAGPTQLAADRSRRNTLRSAHRPASARAGRATTAENSAPGLSAATTDKRKEAPSVRTTEGSTLTTAIVDEVREQSTCAGRRCQAEGCTKLARGGSSFCIAHGGGRRCQADGCDKSAVNRIFCCAHGGGKRCQADGCGKKAQGSTFCIAHGGGKRCGADGCSNSVQRNAALCTVHGGGRRCQADGCTKVVVGSTSFCTAHGGGKRCQADGCGKSAAGSTAFCIAHGGGKRCQADGCGKSARGSTAFCLAHGGGRRCEADGCGKSAAGSTAFCKAHGVGRRCQADGCTKSAEGGSSFCKAHGGGRRCQAVGCGKSAEGSNAFCIAHGGGKRCQADGCDKSAAGSTAFCKAHGGGRCCQADGCDESAQGSTAFCVAHGGGKRN</sequence>
<feature type="domain" description="WRKY19-like zinc finger" evidence="2">
    <location>
        <begin position="590"/>
        <end position="613"/>
    </location>
</feature>
<feature type="domain" description="WRKY19-like zinc finger" evidence="2">
    <location>
        <begin position="541"/>
        <end position="565"/>
    </location>
</feature>
<feature type="region of interest" description="Disordered" evidence="1">
    <location>
        <begin position="373"/>
        <end position="411"/>
    </location>
</feature>
<evidence type="ECO:0000256" key="1">
    <source>
        <dbReference type="SAM" id="MobiDB-lite"/>
    </source>
</evidence>
<feature type="domain" description="WRKY19-like zinc finger" evidence="2">
    <location>
        <begin position="689"/>
        <end position="713"/>
    </location>
</feature>
<dbReference type="Pfam" id="PF24906">
    <property type="entry name" value="Zf_WRKY19"/>
    <property type="match status" value="9"/>
</dbReference>
<dbReference type="EMBL" id="LGRX02034060">
    <property type="protein sequence ID" value="KAK3238978.1"/>
    <property type="molecule type" value="Genomic_DNA"/>
</dbReference>